<dbReference type="GO" id="GO:0005886">
    <property type="term" value="C:plasma membrane"/>
    <property type="evidence" value="ECO:0007669"/>
    <property type="project" value="UniProtKB-SubCell"/>
</dbReference>
<accession>A0A4U0H4T7</accession>
<sequence length="149" mass="16474">MNDTTAYHENIPRGYVEEGRYPGLLERVKAIVIDNVLVLVSLFLVSAIISAFGGAPDSVRIICLLFIFFLYDPLFTSIFGGTVGHMIMGLRVKKEDDVSKNVIFPLAVVRFIAKVFLGAISLITVSTNARKRAIHDQISGTIVVYAERK</sequence>
<dbReference type="InterPro" id="IPR010432">
    <property type="entry name" value="RDD"/>
</dbReference>
<evidence type="ECO:0000256" key="6">
    <source>
        <dbReference type="SAM" id="Phobius"/>
    </source>
</evidence>
<dbReference type="InterPro" id="IPR051791">
    <property type="entry name" value="Pra-immunoreactive"/>
</dbReference>
<dbReference type="RefSeq" id="WP_136820054.1">
    <property type="nucleotide sequence ID" value="NZ_BMJX01000002.1"/>
</dbReference>
<evidence type="ECO:0000256" key="3">
    <source>
        <dbReference type="ARBA" id="ARBA00022692"/>
    </source>
</evidence>
<keyword evidence="5 6" id="KW-0472">Membrane</keyword>
<evidence type="ECO:0000256" key="1">
    <source>
        <dbReference type="ARBA" id="ARBA00004651"/>
    </source>
</evidence>
<evidence type="ECO:0000256" key="2">
    <source>
        <dbReference type="ARBA" id="ARBA00022475"/>
    </source>
</evidence>
<comment type="caution">
    <text evidence="8">The sequence shown here is derived from an EMBL/GenBank/DDBJ whole genome shotgun (WGS) entry which is preliminary data.</text>
</comment>
<evidence type="ECO:0000313" key="8">
    <source>
        <dbReference type="EMBL" id="TJY66705.1"/>
    </source>
</evidence>
<comment type="subcellular location">
    <subcellularLocation>
        <location evidence="1">Cell membrane</location>
        <topology evidence="1">Multi-pass membrane protein</topology>
    </subcellularLocation>
</comment>
<dbReference type="EMBL" id="SUKA01000002">
    <property type="protein sequence ID" value="TJY66705.1"/>
    <property type="molecule type" value="Genomic_DNA"/>
</dbReference>
<keyword evidence="9" id="KW-1185">Reference proteome</keyword>
<dbReference type="Pfam" id="PF06271">
    <property type="entry name" value="RDD"/>
    <property type="match status" value="1"/>
</dbReference>
<protein>
    <submittedName>
        <fullName evidence="8">RDD family protein</fullName>
    </submittedName>
</protein>
<dbReference type="PANTHER" id="PTHR36115">
    <property type="entry name" value="PROLINE-RICH ANTIGEN HOMOLOG-RELATED"/>
    <property type="match status" value="1"/>
</dbReference>
<dbReference type="Proteomes" id="UP000309872">
    <property type="component" value="Unassembled WGS sequence"/>
</dbReference>
<gene>
    <name evidence="8" type="ORF">FAZ19_07240</name>
</gene>
<feature type="transmembrane region" description="Helical" evidence="6">
    <location>
        <begin position="30"/>
        <end position="49"/>
    </location>
</feature>
<dbReference type="AlphaFoldDB" id="A0A4U0H4T7"/>
<evidence type="ECO:0000313" key="9">
    <source>
        <dbReference type="Proteomes" id="UP000309872"/>
    </source>
</evidence>
<evidence type="ECO:0000259" key="7">
    <source>
        <dbReference type="Pfam" id="PF06271"/>
    </source>
</evidence>
<organism evidence="8 9">
    <name type="scientific">Sphingobacterium alkalisoli</name>
    <dbReference type="NCBI Taxonomy" id="1874115"/>
    <lineage>
        <taxon>Bacteria</taxon>
        <taxon>Pseudomonadati</taxon>
        <taxon>Bacteroidota</taxon>
        <taxon>Sphingobacteriia</taxon>
        <taxon>Sphingobacteriales</taxon>
        <taxon>Sphingobacteriaceae</taxon>
        <taxon>Sphingobacterium</taxon>
    </lineage>
</organism>
<name>A0A4U0H4T7_9SPHI</name>
<dbReference type="PANTHER" id="PTHR36115:SF9">
    <property type="entry name" value="LMO1584 PROTEIN"/>
    <property type="match status" value="1"/>
</dbReference>
<dbReference type="OrthoDB" id="982116at2"/>
<feature type="domain" description="RDD" evidence="7">
    <location>
        <begin position="21"/>
        <end position="140"/>
    </location>
</feature>
<keyword evidence="4 6" id="KW-1133">Transmembrane helix</keyword>
<proteinExistence type="predicted"/>
<feature type="transmembrane region" description="Helical" evidence="6">
    <location>
        <begin position="102"/>
        <end position="125"/>
    </location>
</feature>
<evidence type="ECO:0000256" key="4">
    <source>
        <dbReference type="ARBA" id="ARBA00022989"/>
    </source>
</evidence>
<evidence type="ECO:0000256" key="5">
    <source>
        <dbReference type="ARBA" id="ARBA00023136"/>
    </source>
</evidence>
<reference evidence="8 9" key="1">
    <citation type="submission" date="2019-04" db="EMBL/GenBank/DDBJ databases">
        <title>Sphingobacterium olei sp. nov., isolated from oil-contaminated soil.</title>
        <authorList>
            <person name="Liu B."/>
        </authorList>
    </citation>
    <scope>NUCLEOTIDE SEQUENCE [LARGE SCALE GENOMIC DNA]</scope>
    <source>
        <strain evidence="8 9">Y3L14</strain>
    </source>
</reference>
<feature type="transmembrane region" description="Helical" evidence="6">
    <location>
        <begin position="61"/>
        <end position="82"/>
    </location>
</feature>
<keyword evidence="3 6" id="KW-0812">Transmembrane</keyword>
<keyword evidence="2" id="KW-1003">Cell membrane</keyword>